<dbReference type="InterPro" id="IPR016142">
    <property type="entry name" value="Citrate_synth-like_lrg_a-sub"/>
</dbReference>
<dbReference type="InterPro" id="IPR036969">
    <property type="entry name" value="Citrate_synthase_sf"/>
</dbReference>
<keyword evidence="6" id="KW-0456">Lyase</keyword>
<evidence type="ECO:0000256" key="2">
    <source>
        <dbReference type="ARBA" id="ARBA00010566"/>
    </source>
</evidence>
<dbReference type="Pfam" id="PF00285">
    <property type="entry name" value="Citrate_synt"/>
    <property type="match status" value="1"/>
</dbReference>
<evidence type="ECO:0000313" key="7">
    <source>
        <dbReference type="Proteomes" id="UP000662814"/>
    </source>
</evidence>
<dbReference type="Gene3D" id="1.10.580.10">
    <property type="entry name" value="Citrate Synthase, domain 1"/>
    <property type="match status" value="2"/>
</dbReference>
<sequence>MSEASETTVDDVRDWWSTGISEIAPNLINFRGYPIQDLIGHVSFVDTIWLLVRGDLPTPGQSKLLEAALVSSADHGPQAPSIAIARMSATCGIGLNNAMASGINALGDVHGGAGQACVALLWDMKQRMDAGTNIDDAASQVVQEHKTRRAYVPGFGHRFHTVDPRRDPLLNLLDDAVEAGEISGDYVACVRALEQALGRRSSHATRLPMNIDGATATVYAELGVPPELARGLFVLSRSVGVLAHAWEEKQSGRRIKGPIPPPLTAPYTGQAERTL</sequence>
<keyword evidence="4" id="KW-0808">Transferase</keyword>
<comment type="similarity">
    <text evidence="2">Belongs to the citrate synthase family.</text>
</comment>
<gene>
    <name evidence="6" type="ORF">HCR76_15710</name>
</gene>
<accession>A0ABX6YHH6</accession>
<proteinExistence type="inferred from homology"/>
<keyword evidence="7" id="KW-1185">Reference proteome</keyword>
<dbReference type="EC" id="2.3.3.16" evidence="3"/>
<evidence type="ECO:0000313" key="6">
    <source>
        <dbReference type="EMBL" id="QPZ38211.1"/>
    </source>
</evidence>
<dbReference type="NCBIfam" id="NF004864">
    <property type="entry name" value="PRK06224.1-1"/>
    <property type="match status" value="1"/>
</dbReference>
<dbReference type="Proteomes" id="UP000662814">
    <property type="component" value="Chromosome"/>
</dbReference>
<name>A0ABX6YHH6_9MICO</name>
<dbReference type="PANTHER" id="PTHR11739">
    <property type="entry name" value="CITRATE SYNTHASE"/>
    <property type="match status" value="1"/>
</dbReference>
<evidence type="ECO:0000256" key="3">
    <source>
        <dbReference type="ARBA" id="ARBA00012972"/>
    </source>
</evidence>
<dbReference type="RefSeq" id="WP_166987135.1">
    <property type="nucleotide sequence ID" value="NZ_CP061169.1"/>
</dbReference>
<evidence type="ECO:0000256" key="1">
    <source>
        <dbReference type="ARBA" id="ARBA00005163"/>
    </source>
</evidence>
<dbReference type="InterPro" id="IPR002020">
    <property type="entry name" value="Citrate_synthase"/>
</dbReference>
<evidence type="ECO:0000256" key="4">
    <source>
        <dbReference type="ARBA" id="ARBA00022679"/>
    </source>
</evidence>
<organism evidence="6 7">
    <name type="scientific">Paramicrobacterium chengjingii</name>
    <dbReference type="NCBI Taxonomy" id="2769067"/>
    <lineage>
        <taxon>Bacteria</taxon>
        <taxon>Bacillati</taxon>
        <taxon>Actinomycetota</taxon>
        <taxon>Actinomycetes</taxon>
        <taxon>Micrococcales</taxon>
        <taxon>Microbacteriaceae</taxon>
        <taxon>Paramicrobacterium</taxon>
    </lineage>
</organism>
<evidence type="ECO:0000256" key="5">
    <source>
        <dbReference type="SAM" id="MobiDB-lite"/>
    </source>
</evidence>
<dbReference type="SUPFAM" id="SSF48256">
    <property type="entry name" value="Citrate synthase"/>
    <property type="match status" value="1"/>
</dbReference>
<feature type="region of interest" description="Disordered" evidence="5">
    <location>
        <begin position="253"/>
        <end position="275"/>
    </location>
</feature>
<dbReference type="CDD" id="cd06100">
    <property type="entry name" value="CCL_ACL-C"/>
    <property type="match status" value="1"/>
</dbReference>
<dbReference type="PANTHER" id="PTHR11739:SF4">
    <property type="entry name" value="CITRATE SYNTHASE, PEROXISOMAL"/>
    <property type="match status" value="1"/>
</dbReference>
<dbReference type="Gene3D" id="1.10.230.10">
    <property type="entry name" value="Cytochrome P450-Terp, domain 2"/>
    <property type="match status" value="1"/>
</dbReference>
<protein>
    <recommendedName>
        <fullName evidence="3">citrate synthase (unknown stereospecificity)</fullName>
        <ecNumber evidence="3">2.3.3.16</ecNumber>
    </recommendedName>
</protein>
<dbReference type="InterPro" id="IPR016143">
    <property type="entry name" value="Citrate_synth-like_sm_a-sub"/>
</dbReference>
<dbReference type="EMBL" id="CP061169">
    <property type="protein sequence ID" value="QPZ38211.1"/>
    <property type="molecule type" value="Genomic_DNA"/>
</dbReference>
<dbReference type="GO" id="GO:0008816">
    <property type="term" value="F:citryl-CoA lyase activity"/>
    <property type="evidence" value="ECO:0007669"/>
    <property type="project" value="UniProtKB-EC"/>
</dbReference>
<reference evidence="6 7" key="1">
    <citation type="submission" date="2020-12" db="EMBL/GenBank/DDBJ databases">
        <title>Microbacterium sp. HY060.</title>
        <authorList>
            <person name="Zhou J."/>
        </authorList>
    </citation>
    <scope>NUCLEOTIDE SEQUENCE [LARGE SCALE GENOMIC DNA]</scope>
    <source>
        <strain evidence="6 7">HY60</strain>
    </source>
</reference>
<comment type="pathway">
    <text evidence="1">Carbohydrate metabolism; tricarboxylic acid cycle.</text>
</comment>